<dbReference type="PANTHER" id="PTHR43385:SF1">
    <property type="entry name" value="RIBOFLAVIN TRANSPORTER RIBJ"/>
    <property type="match status" value="1"/>
</dbReference>
<evidence type="ECO:0000256" key="3">
    <source>
        <dbReference type="ARBA" id="ARBA00022692"/>
    </source>
</evidence>
<gene>
    <name evidence="9" type="ORF">BaRGS_00031625</name>
</gene>
<feature type="transmembrane region" description="Helical" evidence="7">
    <location>
        <begin position="197"/>
        <end position="217"/>
    </location>
</feature>
<dbReference type="InterPro" id="IPR052983">
    <property type="entry name" value="MFS_Riboflavin_Transporter"/>
</dbReference>
<organism evidence="9 10">
    <name type="scientific">Batillaria attramentaria</name>
    <dbReference type="NCBI Taxonomy" id="370345"/>
    <lineage>
        <taxon>Eukaryota</taxon>
        <taxon>Metazoa</taxon>
        <taxon>Spiralia</taxon>
        <taxon>Lophotrochozoa</taxon>
        <taxon>Mollusca</taxon>
        <taxon>Gastropoda</taxon>
        <taxon>Caenogastropoda</taxon>
        <taxon>Sorbeoconcha</taxon>
        <taxon>Cerithioidea</taxon>
        <taxon>Batillariidae</taxon>
        <taxon>Batillaria</taxon>
    </lineage>
</organism>
<feature type="transmembrane region" description="Helical" evidence="7">
    <location>
        <begin position="402"/>
        <end position="422"/>
    </location>
</feature>
<dbReference type="Gene3D" id="1.20.1250.20">
    <property type="entry name" value="MFS general substrate transporter like domains"/>
    <property type="match status" value="2"/>
</dbReference>
<feature type="region of interest" description="Disordered" evidence="6">
    <location>
        <begin position="30"/>
        <end position="53"/>
    </location>
</feature>
<evidence type="ECO:0000256" key="1">
    <source>
        <dbReference type="ARBA" id="ARBA00004141"/>
    </source>
</evidence>
<evidence type="ECO:0000259" key="8">
    <source>
        <dbReference type="PROSITE" id="PS50850"/>
    </source>
</evidence>
<dbReference type="InterPro" id="IPR020846">
    <property type="entry name" value="MFS_dom"/>
</dbReference>
<reference evidence="9 10" key="1">
    <citation type="journal article" date="2023" name="Sci. Data">
        <title>Genome assembly of the Korean intertidal mud-creeper Batillaria attramentaria.</title>
        <authorList>
            <person name="Patra A.K."/>
            <person name="Ho P.T."/>
            <person name="Jun S."/>
            <person name="Lee S.J."/>
            <person name="Kim Y."/>
            <person name="Won Y.J."/>
        </authorList>
    </citation>
    <scope>NUCLEOTIDE SEQUENCE [LARGE SCALE GENOMIC DNA]</scope>
    <source>
        <strain evidence="9">Wonlab-2016</strain>
    </source>
</reference>
<keyword evidence="10" id="KW-1185">Reference proteome</keyword>
<dbReference type="PROSITE" id="PS50850">
    <property type="entry name" value="MFS"/>
    <property type="match status" value="1"/>
</dbReference>
<feature type="domain" description="Major facilitator superfamily (MFS) profile" evidence="8">
    <location>
        <begin position="364"/>
        <end position="576"/>
    </location>
</feature>
<name>A0ABD0JQ70_9CAEN</name>
<evidence type="ECO:0000256" key="7">
    <source>
        <dbReference type="SAM" id="Phobius"/>
    </source>
</evidence>
<dbReference type="SUPFAM" id="SSF103473">
    <property type="entry name" value="MFS general substrate transporter"/>
    <property type="match status" value="1"/>
</dbReference>
<evidence type="ECO:0000313" key="10">
    <source>
        <dbReference type="Proteomes" id="UP001519460"/>
    </source>
</evidence>
<evidence type="ECO:0000256" key="4">
    <source>
        <dbReference type="ARBA" id="ARBA00022989"/>
    </source>
</evidence>
<dbReference type="Proteomes" id="UP001519460">
    <property type="component" value="Unassembled WGS sequence"/>
</dbReference>
<dbReference type="GO" id="GO:0016020">
    <property type="term" value="C:membrane"/>
    <property type="evidence" value="ECO:0007669"/>
    <property type="project" value="UniProtKB-SubCell"/>
</dbReference>
<comment type="caution">
    <text evidence="9">The sequence shown here is derived from an EMBL/GenBank/DDBJ whole genome shotgun (WGS) entry which is preliminary data.</text>
</comment>
<keyword evidence="5 7" id="KW-0472">Membrane</keyword>
<evidence type="ECO:0000256" key="2">
    <source>
        <dbReference type="ARBA" id="ARBA00022448"/>
    </source>
</evidence>
<keyword evidence="4 7" id="KW-1133">Transmembrane helix</keyword>
<dbReference type="AlphaFoldDB" id="A0ABD0JQ70"/>
<accession>A0ABD0JQ70</accession>
<keyword evidence="2" id="KW-0813">Transport</keyword>
<feature type="transmembrane region" description="Helical" evidence="7">
    <location>
        <begin position="64"/>
        <end position="85"/>
    </location>
</feature>
<evidence type="ECO:0000256" key="6">
    <source>
        <dbReference type="SAM" id="MobiDB-lite"/>
    </source>
</evidence>
<evidence type="ECO:0000256" key="5">
    <source>
        <dbReference type="ARBA" id="ARBA00023136"/>
    </source>
</evidence>
<feature type="transmembrane region" description="Helical" evidence="7">
    <location>
        <begin position="162"/>
        <end position="185"/>
    </location>
</feature>
<evidence type="ECO:0000313" key="9">
    <source>
        <dbReference type="EMBL" id="KAK7477139.1"/>
    </source>
</evidence>
<dbReference type="Pfam" id="PF07690">
    <property type="entry name" value="MFS_1"/>
    <property type="match status" value="1"/>
</dbReference>
<sequence length="576" mass="62778">MEIKATGGDSASSLSDIVLDTKIGEDDIEGIGRVQNGKAPRRPKERKTTEGSKRCGCRVPTIRAAPILVACVLVQLTLGVVYTFGNFMPYLTSYLRNVTGETSLDYSQSLWIDNSNWMVGAATMPVVGLVEGHIPRRLFLFIGFIFFAMSLFGSYWAVQKSFLATVFVYGALQGVGQATLWPGSYNLALAWFPDRKGFVGGLAMAGYGAGAFAWNQIVTNWINPDNLQPDLQINEDMYFTQPEVLDKVPSCFLLLGGVLSGVLCLSLAFLYDPPPSVSGGAEVVVPLRSASPERASPVSQTEPHMVEIDFPSSTQHCEKVLENKAGTAASLYSGCAEPVEALRTDADCDDTDDQSPVYTPKEILRSRAAWTTWLFNFSTDISFVFVVDFYKTYGQTFIHDDRLLSLIGSFASLSNALGRLVLGLLADRFGLMPCMLTSQGVLTVAAVAILACDHVGASMFFIVVIVVFLAYGGVYSLQSLIVFTMFGPRYFTFSYGFISTTPLLSYLFPVFVASAAKDVLGWHGVFLAGAVCVFVGWMLNASLLLDCGHPIPNHMKRDLFKRNCAHPRPANCLCGR</sequence>
<feature type="transmembrane region" description="Helical" evidence="7">
    <location>
        <begin position="429"/>
        <end position="451"/>
    </location>
</feature>
<dbReference type="InterPro" id="IPR011701">
    <property type="entry name" value="MFS"/>
</dbReference>
<protein>
    <recommendedName>
        <fullName evidence="8">Major facilitator superfamily (MFS) profile domain-containing protein</fullName>
    </recommendedName>
</protein>
<feature type="transmembrane region" description="Helical" evidence="7">
    <location>
        <begin position="457"/>
        <end position="483"/>
    </location>
</feature>
<keyword evidence="3 7" id="KW-0812">Transmembrane</keyword>
<proteinExistence type="predicted"/>
<dbReference type="EMBL" id="JACVVK020000357">
    <property type="protein sequence ID" value="KAK7477139.1"/>
    <property type="molecule type" value="Genomic_DNA"/>
</dbReference>
<comment type="subcellular location">
    <subcellularLocation>
        <location evidence="1">Membrane</location>
        <topology evidence="1">Multi-pass membrane protein</topology>
    </subcellularLocation>
</comment>
<dbReference type="InterPro" id="IPR036259">
    <property type="entry name" value="MFS_trans_sf"/>
</dbReference>
<feature type="transmembrane region" description="Helical" evidence="7">
    <location>
        <begin position="522"/>
        <end position="545"/>
    </location>
</feature>
<feature type="transmembrane region" description="Helical" evidence="7">
    <location>
        <begin position="370"/>
        <end position="390"/>
    </location>
</feature>
<feature type="transmembrane region" description="Helical" evidence="7">
    <location>
        <begin position="138"/>
        <end position="156"/>
    </location>
</feature>
<feature type="transmembrane region" description="Helical" evidence="7">
    <location>
        <begin position="495"/>
        <end position="516"/>
    </location>
</feature>
<feature type="transmembrane region" description="Helical" evidence="7">
    <location>
        <begin position="252"/>
        <end position="271"/>
    </location>
</feature>
<dbReference type="PANTHER" id="PTHR43385">
    <property type="entry name" value="RIBOFLAVIN TRANSPORTER RIBJ"/>
    <property type="match status" value="1"/>
</dbReference>